<dbReference type="Proteomes" id="UP000306544">
    <property type="component" value="Unassembled WGS sequence"/>
</dbReference>
<reference evidence="3 4" key="1">
    <citation type="submission" date="2019-05" db="EMBL/GenBank/DDBJ databases">
        <title>Nesterenkonia sp. GY239, isolated from the Southern Atlantic Ocean.</title>
        <authorList>
            <person name="Zhang G."/>
        </authorList>
    </citation>
    <scope>NUCLEOTIDE SEQUENCE [LARGE SCALE GENOMIC DNA]</scope>
    <source>
        <strain evidence="3 4">GY239</strain>
    </source>
</reference>
<proteinExistence type="predicted"/>
<dbReference type="Pfam" id="PF03807">
    <property type="entry name" value="F420_oxidored"/>
    <property type="match status" value="1"/>
</dbReference>
<evidence type="ECO:0000313" key="4">
    <source>
        <dbReference type="Proteomes" id="UP000306544"/>
    </source>
</evidence>
<dbReference type="GO" id="GO:0016491">
    <property type="term" value="F:oxidoreductase activity"/>
    <property type="evidence" value="ECO:0007669"/>
    <property type="project" value="UniProtKB-KW"/>
</dbReference>
<dbReference type="SUPFAM" id="SSF51735">
    <property type="entry name" value="NAD(P)-binding Rossmann-fold domains"/>
    <property type="match status" value="1"/>
</dbReference>
<dbReference type="Gene3D" id="3.40.50.720">
    <property type="entry name" value="NAD(P)-binding Rossmann-like Domain"/>
    <property type="match status" value="1"/>
</dbReference>
<dbReference type="EMBL" id="VAWA01000003">
    <property type="protein sequence ID" value="TLP78936.1"/>
    <property type="molecule type" value="Genomic_DNA"/>
</dbReference>
<protein>
    <submittedName>
        <fullName evidence="3">NADP oxidoreductase</fullName>
    </submittedName>
</protein>
<comment type="caution">
    <text evidence="3">The sequence shown here is derived from an EMBL/GenBank/DDBJ whole genome shotgun (WGS) entry which is preliminary data.</text>
</comment>
<sequence>MQWRGSFVTQQLSIGILGAGRVGTAIGRQAVRAGHQVRIATGKPAGQIQLLTEVIVPGAEAVDAPDLRGSDIIVVAVPLHKYRSIDTAVLTGHVVIDTMNYWSPVDGVLDEFESGPSTSEVVADFFGEVLLVKTLNHIGYHDLEVDALPAGTPTRRALALAADDEEAKQLVAAFIDSLGYDAVDAGPLAAGHALENGTEIFAGRHTADQLRQLLAEYGRVPVSV</sequence>
<dbReference type="InterPro" id="IPR036291">
    <property type="entry name" value="NAD(P)-bd_dom_sf"/>
</dbReference>
<keyword evidence="4" id="KW-1185">Reference proteome</keyword>
<dbReference type="AlphaFoldDB" id="A0A5R9AM53"/>
<dbReference type="PANTHER" id="PTHR14239">
    <property type="entry name" value="DUDULIN-RELATED"/>
    <property type="match status" value="1"/>
</dbReference>
<dbReference type="InterPro" id="IPR051267">
    <property type="entry name" value="STEAP_metalloreductase"/>
</dbReference>
<feature type="domain" description="Pyrroline-5-carboxylate reductase catalytic N-terminal" evidence="2">
    <location>
        <begin position="14"/>
        <end position="101"/>
    </location>
</feature>
<evidence type="ECO:0000259" key="2">
    <source>
        <dbReference type="Pfam" id="PF03807"/>
    </source>
</evidence>
<dbReference type="InterPro" id="IPR028939">
    <property type="entry name" value="P5C_Rdtase_cat_N"/>
</dbReference>
<gene>
    <name evidence="3" type="ORF">FEF27_03520</name>
</gene>
<accession>A0A5R9AM53</accession>
<evidence type="ECO:0000256" key="1">
    <source>
        <dbReference type="ARBA" id="ARBA00023002"/>
    </source>
</evidence>
<name>A0A5R9AM53_9MICC</name>
<evidence type="ECO:0000313" key="3">
    <source>
        <dbReference type="EMBL" id="TLP78936.1"/>
    </source>
</evidence>
<organism evidence="3 4">
    <name type="scientific">Nesterenkonia sphaerica</name>
    <dbReference type="NCBI Taxonomy" id="1804988"/>
    <lineage>
        <taxon>Bacteria</taxon>
        <taxon>Bacillati</taxon>
        <taxon>Actinomycetota</taxon>
        <taxon>Actinomycetes</taxon>
        <taxon>Micrococcales</taxon>
        <taxon>Micrococcaceae</taxon>
        <taxon>Nesterenkonia</taxon>
    </lineage>
</organism>
<keyword evidence="1" id="KW-0560">Oxidoreductase</keyword>
<dbReference type="OrthoDB" id="1523398at2"/>